<evidence type="ECO:0000313" key="7">
    <source>
        <dbReference type="EMBL" id="CAD6195060.1"/>
    </source>
</evidence>
<evidence type="ECO:0000256" key="1">
    <source>
        <dbReference type="ARBA" id="ARBA00004141"/>
    </source>
</evidence>
<evidence type="ECO:0000256" key="6">
    <source>
        <dbReference type="SAM" id="Phobius"/>
    </source>
</evidence>
<keyword evidence="4 6" id="KW-1133">Transmembrane helix</keyword>
<dbReference type="AlphaFoldDB" id="A0A8S1HPK6"/>
<dbReference type="PANTHER" id="PTHR22945:SF40">
    <property type="entry name" value="SERPENTINE RECEPTOR, CLASS D (DELTA)-RELATED"/>
    <property type="match status" value="1"/>
</dbReference>
<dbReference type="GO" id="GO:0016020">
    <property type="term" value="C:membrane"/>
    <property type="evidence" value="ECO:0007669"/>
    <property type="project" value="UniProtKB-SubCell"/>
</dbReference>
<dbReference type="InterPro" id="IPR050920">
    <property type="entry name" value="Nematode_rcpt-like_delta"/>
</dbReference>
<gene>
    <name evidence="7" type="ORF">CAUJ_LOCUS10979</name>
</gene>
<evidence type="ECO:0000256" key="3">
    <source>
        <dbReference type="ARBA" id="ARBA00022692"/>
    </source>
</evidence>
<dbReference type="InterPro" id="IPR019421">
    <property type="entry name" value="7TM_GPCR_serpentine_rcpt_Srd"/>
</dbReference>
<name>A0A8S1HPK6_9PELO</name>
<comment type="caution">
    <text evidence="7">The sequence shown here is derived from an EMBL/GenBank/DDBJ whole genome shotgun (WGS) entry which is preliminary data.</text>
</comment>
<evidence type="ECO:0000256" key="2">
    <source>
        <dbReference type="ARBA" id="ARBA00009166"/>
    </source>
</evidence>
<feature type="transmembrane region" description="Helical" evidence="6">
    <location>
        <begin position="161"/>
        <end position="182"/>
    </location>
</feature>
<feature type="transmembrane region" description="Helical" evidence="6">
    <location>
        <begin position="95"/>
        <end position="116"/>
    </location>
</feature>
<feature type="transmembrane region" description="Helical" evidence="6">
    <location>
        <begin position="41"/>
        <end position="62"/>
    </location>
</feature>
<evidence type="ECO:0000313" key="8">
    <source>
        <dbReference type="Proteomes" id="UP000835052"/>
    </source>
</evidence>
<dbReference type="PROSITE" id="PS51257">
    <property type="entry name" value="PROKAR_LIPOPROTEIN"/>
    <property type="match status" value="1"/>
</dbReference>
<organism evidence="7 8">
    <name type="scientific">Caenorhabditis auriculariae</name>
    <dbReference type="NCBI Taxonomy" id="2777116"/>
    <lineage>
        <taxon>Eukaryota</taxon>
        <taxon>Metazoa</taxon>
        <taxon>Ecdysozoa</taxon>
        <taxon>Nematoda</taxon>
        <taxon>Chromadorea</taxon>
        <taxon>Rhabditida</taxon>
        <taxon>Rhabditina</taxon>
        <taxon>Rhabditomorpha</taxon>
        <taxon>Rhabditoidea</taxon>
        <taxon>Rhabditidae</taxon>
        <taxon>Peloderinae</taxon>
        <taxon>Caenorhabditis</taxon>
    </lineage>
</organism>
<comment type="subcellular location">
    <subcellularLocation>
        <location evidence="1">Membrane</location>
        <topology evidence="1">Multi-pass membrane protein</topology>
    </subcellularLocation>
</comment>
<keyword evidence="5 6" id="KW-0472">Membrane</keyword>
<evidence type="ECO:0008006" key="9">
    <source>
        <dbReference type="Google" id="ProtNLM"/>
    </source>
</evidence>
<feature type="transmembrane region" description="Helical" evidence="6">
    <location>
        <begin position="128"/>
        <end position="149"/>
    </location>
</feature>
<keyword evidence="8" id="KW-1185">Reference proteome</keyword>
<protein>
    <recommendedName>
        <fullName evidence="9">G-protein coupled receptors family 1 profile domain-containing protein</fullName>
    </recommendedName>
</protein>
<evidence type="ECO:0000256" key="4">
    <source>
        <dbReference type="ARBA" id="ARBA00022989"/>
    </source>
</evidence>
<proteinExistence type="inferred from homology"/>
<sequence length="217" mass="24959">MENSKTFFMSLHTILAGCGCIFNSLLIYVIVFHSPIIIRTYAALILNFAVTDLLTCIVDFFVQLRLVPIGWSVVYIANGPCRFFGHSVCFMSHNFMLHLLTHGYYSLLLSFSYRYYILLRMAPRRRKVLIVLSILYLPSFIQLISTFSIESPPEEMLTLEYTTTAAMVVIPVLTPIASLYFVEPYRRKVRFMLRITSAFSQTHSLPVSTTFSTQQTF</sequence>
<keyword evidence="3 6" id="KW-0812">Transmembrane</keyword>
<dbReference type="PANTHER" id="PTHR22945">
    <property type="entry name" value="SERPENTINE RECEPTOR, CLASS D DELTA"/>
    <property type="match status" value="1"/>
</dbReference>
<accession>A0A8S1HPK6</accession>
<feature type="transmembrane region" description="Helical" evidence="6">
    <location>
        <begin position="6"/>
        <end position="29"/>
    </location>
</feature>
<comment type="similarity">
    <text evidence="2">Belongs to the nematode receptor-like protein srd family.</text>
</comment>
<reference evidence="7" key="1">
    <citation type="submission" date="2020-10" db="EMBL/GenBank/DDBJ databases">
        <authorList>
            <person name="Kikuchi T."/>
        </authorList>
    </citation>
    <scope>NUCLEOTIDE SEQUENCE</scope>
    <source>
        <strain evidence="7">NKZ352</strain>
    </source>
</reference>
<dbReference type="SUPFAM" id="SSF81321">
    <property type="entry name" value="Family A G protein-coupled receptor-like"/>
    <property type="match status" value="1"/>
</dbReference>
<evidence type="ECO:0000256" key="5">
    <source>
        <dbReference type="ARBA" id="ARBA00023136"/>
    </source>
</evidence>
<dbReference type="Proteomes" id="UP000835052">
    <property type="component" value="Unassembled WGS sequence"/>
</dbReference>
<dbReference type="Pfam" id="PF10317">
    <property type="entry name" value="7TM_GPCR_Srd"/>
    <property type="match status" value="1"/>
</dbReference>
<dbReference type="EMBL" id="CAJGYM010000050">
    <property type="protein sequence ID" value="CAD6195060.1"/>
    <property type="molecule type" value="Genomic_DNA"/>
</dbReference>